<dbReference type="Proteomes" id="UP001161497">
    <property type="component" value="Chromosome"/>
</dbReference>
<sequence>MYHQAADLDASGANRMLAHGGGYPREKISLAYSSLVLSEVW</sequence>
<name>A0ABN8XH45_9BACT</name>
<keyword evidence="2" id="KW-1185">Reference proteome</keyword>
<gene>
    <name evidence="1" type="ORF">MFUM_2100</name>
</gene>
<evidence type="ECO:0000313" key="1">
    <source>
        <dbReference type="EMBL" id="CAI9086415.1"/>
    </source>
</evidence>
<dbReference type="EMBL" id="OX458932">
    <property type="protein sequence ID" value="CAI9086415.1"/>
    <property type="molecule type" value="Genomic_DNA"/>
</dbReference>
<reference evidence="1" key="1">
    <citation type="submission" date="2023-03" db="EMBL/GenBank/DDBJ databases">
        <authorList>
            <person name="Cremers G."/>
            <person name="Picone N."/>
        </authorList>
    </citation>
    <scope>NUCLEOTIDE SEQUENCE</scope>
    <source>
        <strain evidence="1">Sample_alias</strain>
    </source>
</reference>
<evidence type="ECO:0000313" key="2">
    <source>
        <dbReference type="Proteomes" id="UP001161497"/>
    </source>
</evidence>
<dbReference type="RefSeq" id="WP_283401178.1">
    <property type="nucleotide sequence ID" value="NZ_OX458932.1"/>
</dbReference>
<organism evidence="1 2">
    <name type="scientific">Candidatus Methylacidiphilum fumarolicum</name>
    <dbReference type="NCBI Taxonomy" id="591154"/>
    <lineage>
        <taxon>Bacteria</taxon>
        <taxon>Pseudomonadati</taxon>
        <taxon>Verrucomicrobiota</taxon>
        <taxon>Methylacidiphilae</taxon>
        <taxon>Methylacidiphilales</taxon>
        <taxon>Methylacidiphilaceae</taxon>
        <taxon>Methylacidiphilum (ex Ratnadevi et al. 2023)</taxon>
    </lineage>
</organism>
<protein>
    <submittedName>
        <fullName evidence="1">Uncharacterized protein</fullName>
    </submittedName>
</protein>
<proteinExistence type="predicted"/>
<accession>A0ABN8XH45</accession>